<sequence>MSNKHNLEENSIESSMREVRAHFTSRGRILLKHILQESMGVNSCTRRIPGKIISPAPIHKVVGESDRRIPSYKNTRCGPRRHGAVCCCALWKQSLTDAVVVVQRCRIPEDLPAYGTERDIRSDRRPLSMTPKQSSDPTYGYYVLNENPNKLAYDRRASQADDCFFFFNITRQVASVSFENCRTVNSYWYTTICLSEVNDELRKSNRKYRIFLHHDNASSHTAKQTNNFLEEKNVELMSNPAYSLDLASYDFFCSQKLKTNYTVNDFHHQKKLLKSMKKMYPRSPETKGRTNIGIENHIRIESGTGTISGIGTRTDIGKEMMIAIKIDKKIGRYRT</sequence>
<evidence type="ECO:0000313" key="2">
    <source>
        <dbReference type="Proteomes" id="UP000299102"/>
    </source>
</evidence>
<evidence type="ECO:0008006" key="3">
    <source>
        <dbReference type="Google" id="ProtNLM"/>
    </source>
</evidence>
<dbReference type="OrthoDB" id="10017160at2759"/>
<keyword evidence="2" id="KW-1185">Reference proteome</keyword>
<protein>
    <recommendedName>
        <fullName evidence="3">Mariner Mos1 transposase</fullName>
    </recommendedName>
</protein>
<evidence type="ECO:0000313" key="1">
    <source>
        <dbReference type="EMBL" id="GBP20309.1"/>
    </source>
</evidence>
<proteinExistence type="predicted"/>
<dbReference type="AlphaFoldDB" id="A0A4C1U1Z9"/>
<dbReference type="InterPro" id="IPR036397">
    <property type="entry name" value="RNaseH_sf"/>
</dbReference>
<comment type="caution">
    <text evidence="1">The sequence shown here is derived from an EMBL/GenBank/DDBJ whole genome shotgun (WGS) entry which is preliminary data.</text>
</comment>
<reference evidence="1 2" key="1">
    <citation type="journal article" date="2019" name="Commun. Biol.">
        <title>The bagworm genome reveals a unique fibroin gene that provides high tensile strength.</title>
        <authorList>
            <person name="Kono N."/>
            <person name="Nakamura H."/>
            <person name="Ohtoshi R."/>
            <person name="Tomita M."/>
            <person name="Numata K."/>
            <person name="Arakawa K."/>
        </authorList>
    </citation>
    <scope>NUCLEOTIDE SEQUENCE [LARGE SCALE GENOMIC DNA]</scope>
</reference>
<dbReference type="GO" id="GO:0003676">
    <property type="term" value="F:nucleic acid binding"/>
    <property type="evidence" value="ECO:0007669"/>
    <property type="project" value="InterPro"/>
</dbReference>
<dbReference type="Gene3D" id="3.30.420.10">
    <property type="entry name" value="Ribonuclease H-like superfamily/Ribonuclease H"/>
    <property type="match status" value="1"/>
</dbReference>
<gene>
    <name evidence="1" type="ORF">EVAR_10570_1</name>
</gene>
<dbReference type="EMBL" id="BGZK01000117">
    <property type="protein sequence ID" value="GBP20309.1"/>
    <property type="molecule type" value="Genomic_DNA"/>
</dbReference>
<accession>A0A4C1U1Z9</accession>
<dbReference type="Proteomes" id="UP000299102">
    <property type="component" value="Unassembled WGS sequence"/>
</dbReference>
<organism evidence="1 2">
    <name type="scientific">Eumeta variegata</name>
    <name type="common">Bagworm moth</name>
    <name type="synonym">Eumeta japonica</name>
    <dbReference type="NCBI Taxonomy" id="151549"/>
    <lineage>
        <taxon>Eukaryota</taxon>
        <taxon>Metazoa</taxon>
        <taxon>Ecdysozoa</taxon>
        <taxon>Arthropoda</taxon>
        <taxon>Hexapoda</taxon>
        <taxon>Insecta</taxon>
        <taxon>Pterygota</taxon>
        <taxon>Neoptera</taxon>
        <taxon>Endopterygota</taxon>
        <taxon>Lepidoptera</taxon>
        <taxon>Glossata</taxon>
        <taxon>Ditrysia</taxon>
        <taxon>Tineoidea</taxon>
        <taxon>Psychidae</taxon>
        <taxon>Oiketicinae</taxon>
        <taxon>Eumeta</taxon>
    </lineage>
</organism>
<name>A0A4C1U1Z9_EUMVA</name>